<keyword evidence="2" id="KW-0846">Cobalamin</keyword>
<dbReference type="InterPro" id="IPR000788">
    <property type="entry name" value="RNR_lg_C"/>
</dbReference>
<gene>
    <name evidence="7" type="ORF">LCGC14_2788670</name>
</gene>
<evidence type="ECO:0000256" key="4">
    <source>
        <dbReference type="ARBA" id="ARBA00023285"/>
    </source>
</evidence>
<dbReference type="GO" id="GO:0031419">
    <property type="term" value="F:cobalamin binding"/>
    <property type="evidence" value="ECO:0007669"/>
    <property type="project" value="UniProtKB-KW"/>
</dbReference>
<accession>A0A0F8ZDA8</accession>
<dbReference type="PANTHER" id="PTHR43371">
    <property type="entry name" value="VITAMIN B12-DEPENDENT RIBONUCLEOTIDE REDUCTASE"/>
    <property type="match status" value="1"/>
</dbReference>
<dbReference type="AlphaFoldDB" id="A0A0F8ZDA8"/>
<evidence type="ECO:0000256" key="2">
    <source>
        <dbReference type="ARBA" id="ARBA00022628"/>
    </source>
</evidence>
<evidence type="ECO:0000256" key="3">
    <source>
        <dbReference type="ARBA" id="ARBA00023002"/>
    </source>
</evidence>
<feature type="non-terminal residue" evidence="7">
    <location>
        <position position="139"/>
    </location>
</feature>
<dbReference type="Pfam" id="PF02867">
    <property type="entry name" value="Ribonuc_red_lgC"/>
    <property type="match status" value="1"/>
</dbReference>
<dbReference type="GO" id="GO:0005524">
    <property type="term" value="F:ATP binding"/>
    <property type="evidence" value="ECO:0007669"/>
    <property type="project" value="InterPro"/>
</dbReference>
<dbReference type="GO" id="GO:0009263">
    <property type="term" value="P:deoxyribonucleotide biosynthetic process"/>
    <property type="evidence" value="ECO:0007669"/>
    <property type="project" value="InterPro"/>
</dbReference>
<organism evidence="7">
    <name type="scientific">marine sediment metagenome</name>
    <dbReference type="NCBI Taxonomy" id="412755"/>
    <lineage>
        <taxon>unclassified sequences</taxon>
        <taxon>metagenomes</taxon>
        <taxon>ecological metagenomes</taxon>
    </lineage>
</organism>
<reference evidence="7" key="1">
    <citation type="journal article" date="2015" name="Nature">
        <title>Complex archaea that bridge the gap between prokaryotes and eukaryotes.</title>
        <authorList>
            <person name="Spang A."/>
            <person name="Saw J.H."/>
            <person name="Jorgensen S.L."/>
            <person name="Zaremba-Niedzwiedzka K."/>
            <person name="Martijn J."/>
            <person name="Lind A.E."/>
            <person name="van Eijk R."/>
            <person name="Schleper C."/>
            <person name="Guy L."/>
            <person name="Ettema T.J."/>
        </authorList>
    </citation>
    <scope>NUCLEOTIDE SEQUENCE</scope>
</reference>
<sequence length="139" mass="15455">MSLPKYEPQGFALQIFKDRYAIYPEETFEEACQRVARFIAAAEDGENIKKFEDRFIDILITNRFSPGGRIWRGAGRSKSQMLNCFILEQADNLDSREGWGELIKNIIIISGTGGGCGVNLSKIRPRGTPIKSHGGEATG</sequence>
<name>A0A0F8ZDA8_9ZZZZ</name>
<dbReference type="Gene3D" id="3.20.70.20">
    <property type="match status" value="1"/>
</dbReference>
<dbReference type="GO" id="GO:0004748">
    <property type="term" value="F:ribonucleoside-diphosphate reductase activity, thioredoxin disulfide as acceptor"/>
    <property type="evidence" value="ECO:0007669"/>
    <property type="project" value="InterPro"/>
</dbReference>
<evidence type="ECO:0000256" key="1">
    <source>
        <dbReference type="ARBA" id="ARBA00001922"/>
    </source>
</evidence>
<dbReference type="InterPro" id="IPR050862">
    <property type="entry name" value="RdRp_reductase_class-2"/>
</dbReference>
<dbReference type="SUPFAM" id="SSF51998">
    <property type="entry name" value="PFL-like glycyl radical enzymes"/>
    <property type="match status" value="1"/>
</dbReference>
<dbReference type="EMBL" id="LAZR01052014">
    <property type="protein sequence ID" value="KKK83905.1"/>
    <property type="molecule type" value="Genomic_DNA"/>
</dbReference>
<feature type="domain" description="Ribonucleotide reductase large subunit N-terminal" evidence="5">
    <location>
        <begin position="8"/>
        <end position="78"/>
    </location>
</feature>
<dbReference type="InterPro" id="IPR013509">
    <property type="entry name" value="RNR_lsu_N"/>
</dbReference>
<keyword evidence="4" id="KW-0170">Cobalt</keyword>
<keyword evidence="3" id="KW-0560">Oxidoreductase</keyword>
<proteinExistence type="predicted"/>
<protein>
    <submittedName>
        <fullName evidence="7">Uncharacterized protein</fullName>
    </submittedName>
</protein>
<feature type="domain" description="Ribonucleotide reductase large subunit C-terminal" evidence="6">
    <location>
        <begin position="83"/>
        <end position="139"/>
    </location>
</feature>
<dbReference type="PANTHER" id="PTHR43371:SF1">
    <property type="entry name" value="RIBONUCLEOSIDE-DIPHOSPHATE REDUCTASE"/>
    <property type="match status" value="1"/>
</dbReference>
<evidence type="ECO:0000313" key="7">
    <source>
        <dbReference type="EMBL" id="KKK83905.1"/>
    </source>
</evidence>
<comment type="caution">
    <text evidence="7">The sequence shown here is derived from an EMBL/GenBank/DDBJ whole genome shotgun (WGS) entry which is preliminary data.</text>
</comment>
<evidence type="ECO:0000259" key="5">
    <source>
        <dbReference type="Pfam" id="PF00317"/>
    </source>
</evidence>
<evidence type="ECO:0000259" key="6">
    <source>
        <dbReference type="Pfam" id="PF02867"/>
    </source>
</evidence>
<dbReference type="Pfam" id="PF00317">
    <property type="entry name" value="Ribonuc_red_lgN"/>
    <property type="match status" value="1"/>
</dbReference>
<comment type="cofactor">
    <cofactor evidence="1">
        <name>adenosylcob(III)alamin</name>
        <dbReference type="ChEBI" id="CHEBI:18408"/>
    </cofactor>
</comment>